<name>A0A1B9D220_MYCMA</name>
<organism evidence="1 2">
    <name type="scientific">Mycobacterium malmoense</name>
    <dbReference type="NCBI Taxonomy" id="1780"/>
    <lineage>
        <taxon>Bacteria</taxon>
        <taxon>Bacillati</taxon>
        <taxon>Actinomycetota</taxon>
        <taxon>Actinomycetes</taxon>
        <taxon>Mycobacteriales</taxon>
        <taxon>Mycobacteriaceae</taxon>
        <taxon>Mycobacterium</taxon>
    </lineage>
</organism>
<evidence type="ECO:0000313" key="2">
    <source>
        <dbReference type="Proteomes" id="UP000092683"/>
    </source>
</evidence>
<accession>A0A1B9D220</accession>
<dbReference type="EMBL" id="MBEE01000190">
    <property type="protein sequence ID" value="OCB49103.1"/>
    <property type="molecule type" value="Genomic_DNA"/>
</dbReference>
<proteinExistence type="predicted"/>
<dbReference type="AlphaFoldDB" id="A0A1B9D220"/>
<gene>
    <name evidence="1" type="ORF">A5677_03455</name>
</gene>
<reference evidence="1 2" key="1">
    <citation type="submission" date="2016-06" db="EMBL/GenBank/DDBJ databases">
        <authorList>
            <person name="Kjaerup R.B."/>
            <person name="Dalgaard T.S."/>
            <person name="Juul-Madsen H.R."/>
        </authorList>
    </citation>
    <scope>NUCLEOTIDE SEQUENCE [LARGE SCALE GENOMIC DNA]</scope>
    <source>
        <strain evidence="1 2">E3012</strain>
    </source>
</reference>
<dbReference type="Proteomes" id="UP000092683">
    <property type="component" value="Unassembled WGS sequence"/>
</dbReference>
<comment type="caution">
    <text evidence="1">The sequence shown here is derived from an EMBL/GenBank/DDBJ whole genome shotgun (WGS) entry which is preliminary data.</text>
</comment>
<evidence type="ECO:0000313" key="1">
    <source>
        <dbReference type="EMBL" id="OCB49103.1"/>
    </source>
</evidence>
<protein>
    <submittedName>
        <fullName evidence="1">Uncharacterized protein</fullName>
    </submittedName>
</protein>
<sequence>MGKTFREPEVVLQCALGIEQRVRRDRLQRTLIESRPAGCCASGIEDETARVKLVLEFRYPDCALEKALSCIGGQVEPIGQEIADRLTEKLDQLAAHIGLHLAHQTVNDLHSGFDDSLARLGFPLHVVQYRVDVSDDLFQFIERITLEDQHHVVA</sequence>